<keyword evidence="3" id="KW-1185">Reference proteome</keyword>
<dbReference type="Proteomes" id="UP000054097">
    <property type="component" value="Unassembled WGS sequence"/>
</dbReference>
<protein>
    <submittedName>
        <fullName evidence="2">Uncharacterized protein</fullName>
    </submittedName>
</protein>
<evidence type="ECO:0000313" key="2">
    <source>
        <dbReference type="EMBL" id="KIM23816.1"/>
    </source>
</evidence>
<feature type="region of interest" description="Disordered" evidence="1">
    <location>
        <begin position="59"/>
        <end position="78"/>
    </location>
</feature>
<accession>A0A0C3AX41</accession>
<sequence length="99" mass="11141">MARLGLGSHLYEATIFLLTVPLIPRKAPLDAPLAFESPLMRSSPLSALLHRPLHFRGPDTKHWRNGQRERSWRLPDPTPILAQASPIFLRTTQREASGP</sequence>
<dbReference type="AlphaFoldDB" id="A0A0C3AX41"/>
<name>A0A0C3AX41_SERVB</name>
<reference evidence="3" key="2">
    <citation type="submission" date="2015-01" db="EMBL/GenBank/DDBJ databases">
        <title>Evolutionary Origins and Diversification of the Mycorrhizal Mutualists.</title>
        <authorList>
            <consortium name="DOE Joint Genome Institute"/>
            <consortium name="Mycorrhizal Genomics Consortium"/>
            <person name="Kohler A."/>
            <person name="Kuo A."/>
            <person name="Nagy L.G."/>
            <person name="Floudas D."/>
            <person name="Copeland A."/>
            <person name="Barry K.W."/>
            <person name="Cichocki N."/>
            <person name="Veneault-Fourrey C."/>
            <person name="LaButti K."/>
            <person name="Lindquist E.A."/>
            <person name="Lipzen A."/>
            <person name="Lundell T."/>
            <person name="Morin E."/>
            <person name="Murat C."/>
            <person name="Riley R."/>
            <person name="Ohm R."/>
            <person name="Sun H."/>
            <person name="Tunlid A."/>
            <person name="Henrissat B."/>
            <person name="Grigoriev I.V."/>
            <person name="Hibbett D.S."/>
            <person name="Martin F."/>
        </authorList>
    </citation>
    <scope>NUCLEOTIDE SEQUENCE [LARGE SCALE GENOMIC DNA]</scope>
    <source>
        <strain evidence="3">MAFF 305830</strain>
    </source>
</reference>
<proteinExistence type="predicted"/>
<organism evidence="2 3">
    <name type="scientific">Serendipita vermifera MAFF 305830</name>
    <dbReference type="NCBI Taxonomy" id="933852"/>
    <lineage>
        <taxon>Eukaryota</taxon>
        <taxon>Fungi</taxon>
        <taxon>Dikarya</taxon>
        <taxon>Basidiomycota</taxon>
        <taxon>Agaricomycotina</taxon>
        <taxon>Agaricomycetes</taxon>
        <taxon>Sebacinales</taxon>
        <taxon>Serendipitaceae</taxon>
        <taxon>Serendipita</taxon>
    </lineage>
</organism>
<gene>
    <name evidence="2" type="ORF">M408DRAFT_27521</name>
</gene>
<evidence type="ECO:0000313" key="3">
    <source>
        <dbReference type="Proteomes" id="UP000054097"/>
    </source>
</evidence>
<dbReference type="EMBL" id="KN824331">
    <property type="protein sequence ID" value="KIM23816.1"/>
    <property type="molecule type" value="Genomic_DNA"/>
</dbReference>
<dbReference type="HOGENOM" id="CLU_2321815_0_0_1"/>
<feature type="compositionally biased region" description="Basic and acidic residues" evidence="1">
    <location>
        <begin position="59"/>
        <end position="73"/>
    </location>
</feature>
<evidence type="ECO:0000256" key="1">
    <source>
        <dbReference type="SAM" id="MobiDB-lite"/>
    </source>
</evidence>
<reference evidence="2 3" key="1">
    <citation type="submission" date="2014-04" db="EMBL/GenBank/DDBJ databases">
        <authorList>
            <consortium name="DOE Joint Genome Institute"/>
            <person name="Kuo A."/>
            <person name="Zuccaro A."/>
            <person name="Kohler A."/>
            <person name="Nagy L.G."/>
            <person name="Floudas D."/>
            <person name="Copeland A."/>
            <person name="Barry K.W."/>
            <person name="Cichocki N."/>
            <person name="Veneault-Fourrey C."/>
            <person name="LaButti K."/>
            <person name="Lindquist E.A."/>
            <person name="Lipzen A."/>
            <person name="Lundell T."/>
            <person name="Morin E."/>
            <person name="Murat C."/>
            <person name="Sun H."/>
            <person name="Tunlid A."/>
            <person name="Henrissat B."/>
            <person name="Grigoriev I.V."/>
            <person name="Hibbett D.S."/>
            <person name="Martin F."/>
            <person name="Nordberg H.P."/>
            <person name="Cantor M.N."/>
            <person name="Hua S.X."/>
        </authorList>
    </citation>
    <scope>NUCLEOTIDE SEQUENCE [LARGE SCALE GENOMIC DNA]</scope>
    <source>
        <strain evidence="2 3">MAFF 305830</strain>
    </source>
</reference>